<dbReference type="EMBL" id="PPEL01000003">
    <property type="protein sequence ID" value="PNV66388.1"/>
    <property type="molecule type" value="Genomic_DNA"/>
</dbReference>
<gene>
    <name evidence="1" type="ORF">C2L80_01450</name>
</gene>
<proteinExistence type="predicted"/>
<organism evidence="1 2">
    <name type="scientific">Rubneribacter badeniensis</name>
    <dbReference type="NCBI Taxonomy" id="2070688"/>
    <lineage>
        <taxon>Bacteria</taxon>
        <taxon>Bacillati</taxon>
        <taxon>Actinomycetota</taxon>
        <taxon>Coriobacteriia</taxon>
        <taxon>Eggerthellales</taxon>
        <taxon>Eggerthellaceae</taxon>
        <taxon>Rubneribacter</taxon>
    </lineage>
</organism>
<protein>
    <submittedName>
        <fullName evidence="1">Uncharacterized protein</fullName>
    </submittedName>
</protein>
<reference evidence="1 2" key="1">
    <citation type="journal article" date="2018" name="Int. J. Syst. Evol. Microbiol.">
        <title>Rubneribacter badeniensis gen. nov., sp. nov. and Enteroscipio rubneri gen. nov., sp. nov., new members of the Eggerthellaceae isolated from human faeces.</title>
        <authorList>
            <person name="Danylec N."/>
            <person name="Gobl A."/>
            <person name="Stoll D.A."/>
            <person name="Hetzer B."/>
            <person name="Kulling S.E."/>
            <person name="Huch M."/>
        </authorList>
    </citation>
    <scope>NUCLEOTIDE SEQUENCE [LARGE SCALE GENOMIC DNA]</scope>
    <source>
        <strain evidence="1 2">ResAG-85</strain>
    </source>
</reference>
<accession>A0A2K2U861</accession>
<evidence type="ECO:0000313" key="2">
    <source>
        <dbReference type="Proteomes" id="UP000236488"/>
    </source>
</evidence>
<name>A0A2K2U861_9ACTN</name>
<evidence type="ECO:0000313" key="1">
    <source>
        <dbReference type="EMBL" id="PNV66388.1"/>
    </source>
</evidence>
<dbReference type="Proteomes" id="UP000236488">
    <property type="component" value="Unassembled WGS sequence"/>
</dbReference>
<dbReference type="AlphaFoldDB" id="A0A2K2U861"/>
<sequence>MRSGTYKSADEAHGEAAREVEDMVCRMAGDCAGEYVRALARPRVLEEGGRGRDGIAYRDAMAREVSRLAQGAS</sequence>
<dbReference type="RefSeq" id="WP_103262475.1">
    <property type="nucleotide sequence ID" value="NZ_PPEL01000003.1"/>
</dbReference>
<keyword evidence="2" id="KW-1185">Reference proteome</keyword>
<comment type="caution">
    <text evidence="1">The sequence shown here is derived from an EMBL/GenBank/DDBJ whole genome shotgun (WGS) entry which is preliminary data.</text>
</comment>